<reference evidence="1 2" key="1">
    <citation type="journal article" date="2013" name="Nat. Genet.">
        <title>The genome of the hydatid tapeworm Echinococcus granulosus.</title>
        <authorList>
            <person name="Zheng H."/>
            <person name="Zhang W."/>
            <person name="Zhang L."/>
            <person name="Zhang Z."/>
            <person name="Li J."/>
            <person name="Lu G."/>
            <person name="Zhu Y."/>
            <person name="Wang Y."/>
            <person name="Huang Y."/>
            <person name="Liu J."/>
            <person name="Kang H."/>
            <person name="Chen J."/>
            <person name="Wang L."/>
            <person name="Chen A."/>
            <person name="Yu S."/>
            <person name="Gao Z."/>
            <person name="Jin L."/>
            <person name="Gu W."/>
            <person name="Wang Z."/>
            <person name="Zhao L."/>
            <person name="Shi B."/>
            <person name="Wen H."/>
            <person name="Lin R."/>
            <person name="Jones M.K."/>
            <person name="Brejova B."/>
            <person name="Vinar T."/>
            <person name="Zhao G."/>
            <person name="McManus D.P."/>
            <person name="Chen Z."/>
            <person name="Zhou Y."/>
            <person name="Wang S."/>
        </authorList>
    </citation>
    <scope>NUCLEOTIDE SEQUENCE [LARGE SCALE GENOMIC DNA]</scope>
</reference>
<evidence type="ECO:0000313" key="2">
    <source>
        <dbReference type="Proteomes" id="UP000019149"/>
    </source>
</evidence>
<dbReference type="EMBL" id="APAU02000267">
    <property type="protein sequence ID" value="EUB54364.1"/>
    <property type="molecule type" value="Genomic_DNA"/>
</dbReference>
<dbReference type="CTD" id="36346489"/>
<name>W6ULF2_ECHGR</name>
<comment type="caution">
    <text evidence="1">The sequence shown here is derived from an EMBL/GenBank/DDBJ whole genome shotgun (WGS) entry which is preliminary data.</text>
</comment>
<gene>
    <name evidence="1" type="ORF">EGR_10774</name>
</gene>
<dbReference type="AlphaFoldDB" id="W6ULF2"/>
<dbReference type="KEGG" id="egl:EGR_10774"/>
<organism evidence="1 2">
    <name type="scientific">Echinococcus granulosus</name>
    <name type="common">Hydatid tapeworm</name>
    <dbReference type="NCBI Taxonomy" id="6210"/>
    <lineage>
        <taxon>Eukaryota</taxon>
        <taxon>Metazoa</taxon>
        <taxon>Spiralia</taxon>
        <taxon>Lophotrochozoa</taxon>
        <taxon>Platyhelminthes</taxon>
        <taxon>Cestoda</taxon>
        <taxon>Eucestoda</taxon>
        <taxon>Cyclophyllidea</taxon>
        <taxon>Taeniidae</taxon>
        <taxon>Echinococcus</taxon>
        <taxon>Echinococcus granulosus group</taxon>
    </lineage>
</organism>
<protein>
    <submittedName>
        <fullName evidence="1">Uncharacterized protein</fullName>
    </submittedName>
</protein>
<dbReference type="GeneID" id="36346489"/>
<keyword evidence="2" id="KW-1185">Reference proteome</keyword>
<dbReference type="Proteomes" id="UP000019149">
    <property type="component" value="Unassembled WGS sequence"/>
</dbReference>
<accession>W6ULF2</accession>
<sequence>MAPSATHFHDYSVKGDLKKMRFLFLTLMVDNETGIPHKRSVGRENGNVNPRPPVINASLIDYAEEDQRHIKTYAIVPPVP</sequence>
<dbReference type="RefSeq" id="XP_024345560.1">
    <property type="nucleotide sequence ID" value="XM_024500023.1"/>
</dbReference>
<proteinExistence type="predicted"/>
<evidence type="ECO:0000313" key="1">
    <source>
        <dbReference type="EMBL" id="EUB54364.1"/>
    </source>
</evidence>